<accession>A0A177CTF5</accession>
<dbReference type="GO" id="GO:0003847">
    <property type="term" value="F:1-alkyl-2-acetylglycerophosphocholine esterase activity"/>
    <property type="evidence" value="ECO:0007669"/>
    <property type="project" value="UniProtKB-EC"/>
</dbReference>
<dbReference type="SUPFAM" id="SSF53474">
    <property type="entry name" value="alpha/beta-Hydrolases"/>
    <property type="match status" value="1"/>
</dbReference>
<keyword evidence="6" id="KW-1185">Reference proteome</keyword>
<dbReference type="Proteomes" id="UP000077069">
    <property type="component" value="Unassembled WGS sequence"/>
</dbReference>
<evidence type="ECO:0000313" key="5">
    <source>
        <dbReference type="EMBL" id="OAG10471.1"/>
    </source>
</evidence>
<dbReference type="AlphaFoldDB" id="A0A177CTF5"/>
<dbReference type="GO" id="GO:0016042">
    <property type="term" value="P:lipid catabolic process"/>
    <property type="evidence" value="ECO:0007669"/>
    <property type="project" value="UniProtKB-KW"/>
</dbReference>
<sequence length="243" mass="26431">MAQNLASEGYAVVTMDHTWEAMVVEWPDGSHTRGTVSPNVKEEDAEKHAQLLDTRVGDARFVLTQLGNLDVIQQLVPNAKCPFDTTNAAIIGHSFGGATAVCALIQDTRFKGAMNMDGSQYGKLAKTERLVVLFGRGEPDARNRSNNATWANLCKHLGHLKEINLKGSAHNTFSDLPLIFKLGGIANEGFAKEMAGTLDGERSFGTVMAYVKEFADLVLKGRNGLLYEGPSELHPEVELMSKV</sequence>
<evidence type="ECO:0000313" key="6">
    <source>
        <dbReference type="Proteomes" id="UP000077069"/>
    </source>
</evidence>
<organism evidence="5 6">
    <name type="scientific">Paraphaeosphaeria sporulosa</name>
    <dbReference type="NCBI Taxonomy" id="1460663"/>
    <lineage>
        <taxon>Eukaryota</taxon>
        <taxon>Fungi</taxon>
        <taxon>Dikarya</taxon>
        <taxon>Ascomycota</taxon>
        <taxon>Pezizomycotina</taxon>
        <taxon>Dothideomycetes</taxon>
        <taxon>Pleosporomycetidae</taxon>
        <taxon>Pleosporales</taxon>
        <taxon>Massarineae</taxon>
        <taxon>Didymosphaeriaceae</taxon>
        <taxon>Paraphaeosphaeria</taxon>
    </lineage>
</organism>
<keyword evidence="2" id="KW-0378">Hydrolase</keyword>
<dbReference type="Pfam" id="PF03403">
    <property type="entry name" value="PAF-AH_p_II"/>
    <property type="match status" value="1"/>
</dbReference>
<gene>
    <name evidence="5" type="ORF">CC84DRAFT_1161409</name>
</gene>
<keyword evidence="3" id="KW-0442">Lipid degradation</keyword>
<reference evidence="5 6" key="1">
    <citation type="submission" date="2016-05" db="EMBL/GenBank/DDBJ databases">
        <title>Comparative analysis of secretome profiles of manganese(II)-oxidizing ascomycete fungi.</title>
        <authorList>
            <consortium name="DOE Joint Genome Institute"/>
            <person name="Zeiner C.A."/>
            <person name="Purvine S.O."/>
            <person name="Zink E.M."/>
            <person name="Wu S."/>
            <person name="Pasa-Tolic L."/>
            <person name="Chaput D.L."/>
            <person name="Haridas S."/>
            <person name="Grigoriev I.V."/>
            <person name="Santelli C.M."/>
            <person name="Hansel C.M."/>
        </authorList>
    </citation>
    <scope>NUCLEOTIDE SEQUENCE [LARGE SCALE GENOMIC DNA]</scope>
    <source>
        <strain evidence="5 6">AP3s5-JAC2a</strain>
    </source>
</reference>
<dbReference type="EC" id="3.1.1.47" evidence="1"/>
<protein>
    <recommendedName>
        <fullName evidence="1">1-alkyl-2-acetylglycerophosphocholine esterase</fullName>
        <ecNumber evidence="1">3.1.1.47</ecNumber>
    </recommendedName>
</protein>
<evidence type="ECO:0000256" key="2">
    <source>
        <dbReference type="ARBA" id="ARBA00022801"/>
    </source>
</evidence>
<dbReference type="InterPro" id="IPR029058">
    <property type="entry name" value="AB_hydrolase_fold"/>
</dbReference>
<dbReference type="RefSeq" id="XP_018040836.1">
    <property type="nucleotide sequence ID" value="XM_018177730.1"/>
</dbReference>
<name>A0A177CTF5_9PLEO</name>
<dbReference type="InParanoid" id="A0A177CTF5"/>
<evidence type="ECO:0000256" key="4">
    <source>
        <dbReference type="ARBA" id="ARBA00023098"/>
    </source>
</evidence>
<dbReference type="OrthoDB" id="2363873at2759"/>
<dbReference type="Gene3D" id="3.40.50.1820">
    <property type="entry name" value="alpha/beta hydrolase"/>
    <property type="match status" value="1"/>
</dbReference>
<dbReference type="PANTHER" id="PTHR10272:SF14">
    <property type="entry name" value="PAF ACETYLHYDROLASE FAMILY PROTEIN"/>
    <property type="match status" value="1"/>
</dbReference>
<keyword evidence="4" id="KW-0443">Lipid metabolism</keyword>
<evidence type="ECO:0000256" key="3">
    <source>
        <dbReference type="ARBA" id="ARBA00022963"/>
    </source>
</evidence>
<dbReference type="GeneID" id="28761216"/>
<evidence type="ECO:0000256" key="1">
    <source>
        <dbReference type="ARBA" id="ARBA00013201"/>
    </source>
</evidence>
<dbReference type="EMBL" id="KV441549">
    <property type="protein sequence ID" value="OAG10471.1"/>
    <property type="molecule type" value="Genomic_DNA"/>
</dbReference>
<proteinExistence type="predicted"/>
<dbReference type="PANTHER" id="PTHR10272">
    <property type="entry name" value="PLATELET-ACTIVATING FACTOR ACETYLHYDROLASE"/>
    <property type="match status" value="1"/>
</dbReference>